<evidence type="ECO:0000313" key="1">
    <source>
        <dbReference type="EMBL" id="KQK78280.1"/>
    </source>
</evidence>
<gene>
    <name evidence="1" type="ORF">AAES_137546</name>
</gene>
<dbReference type="OrthoDB" id="9385199at2759"/>
<protein>
    <submittedName>
        <fullName evidence="1">Uncharacterized protein</fullName>
    </submittedName>
</protein>
<dbReference type="Proteomes" id="UP000051836">
    <property type="component" value="Unassembled WGS sequence"/>
</dbReference>
<evidence type="ECO:0000313" key="2">
    <source>
        <dbReference type="Proteomes" id="UP000051836"/>
    </source>
</evidence>
<keyword evidence="2" id="KW-1185">Reference proteome</keyword>
<accession>A0A0Q3M7C2</accession>
<organism evidence="1 2">
    <name type="scientific">Amazona aestiva</name>
    <name type="common">Blue-fronted Amazon parrot</name>
    <dbReference type="NCBI Taxonomy" id="12930"/>
    <lineage>
        <taxon>Eukaryota</taxon>
        <taxon>Metazoa</taxon>
        <taxon>Chordata</taxon>
        <taxon>Craniata</taxon>
        <taxon>Vertebrata</taxon>
        <taxon>Euteleostomi</taxon>
        <taxon>Archelosauria</taxon>
        <taxon>Archosauria</taxon>
        <taxon>Dinosauria</taxon>
        <taxon>Saurischia</taxon>
        <taxon>Theropoda</taxon>
        <taxon>Coelurosauria</taxon>
        <taxon>Aves</taxon>
        <taxon>Neognathae</taxon>
        <taxon>Neoaves</taxon>
        <taxon>Telluraves</taxon>
        <taxon>Australaves</taxon>
        <taxon>Psittaciformes</taxon>
        <taxon>Psittacidae</taxon>
        <taxon>Amazona</taxon>
    </lineage>
</organism>
<dbReference type="AlphaFoldDB" id="A0A0Q3M7C2"/>
<sequence length="79" mass="8702">MIDAASSPSSIPPYLVWSLLQNQAATDTLADLTPSEAAILQRQDAANVLATDGKQATRFKLTAERYYTEHLVMNERIAH</sequence>
<proteinExistence type="predicted"/>
<dbReference type="EMBL" id="LMAW01002678">
    <property type="protein sequence ID" value="KQK78280.1"/>
    <property type="molecule type" value="Genomic_DNA"/>
</dbReference>
<name>A0A0Q3M7C2_AMAAE</name>
<comment type="caution">
    <text evidence="1">The sequence shown here is derived from an EMBL/GenBank/DDBJ whole genome shotgun (WGS) entry which is preliminary data.</text>
</comment>
<reference evidence="1 2" key="1">
    <citation type="submission" date="2015-10" db="EMBL/GenBank/DDBJ databases">
        <authorList>
            <person name="Gilbert D.G."/>
        </authorList>
    </citation>
    <scope>NUCLEOTIDE SEQUENCE [LARGE SCALE GENOMIC DNA]</scope>
    <source>
        <strain evidence="1">FVVF132</strain>
    </source>
</reference>